<dbReference type="HOGENOM" id="CLU_176010_0_0_9"/>
<evidence type="ECO:0000313" key="2">
    <source>
        <dbReference type="EMBL" id="AGB42112.1"/>
    </source>
</evidence>
<dbReference type="RefSeq" id="WP_015327826.1">
    <property type="nucleotide sequence ID" value="NC_019978.1"/>
</dbReference>
<protein>
    <submittedName>
        <fullName evidence="2">FlgN protein</fullName>
    </submittedName>
</protein>
<keyword evidence="1" id="KW-0175">Coiled coil</keyword>
<keyword evidence="3" id="KW-1185">Reference proteome</keyword>
<proteinExistence type="predicted"/>
<dbReference type="Proteomes" id="UP000010880">
    <property type="component" value="Chromosome"/>
</dbReference>
<dbReference type="EMBL" id="CP003359">
    <property type="protein sequence ID" value="AGB42112.1"/>
    <property type="molecule type" value="Genomic_DNA"/>
</dbReference>
<sequence>MAEDMVSALEEEVKLYQEILTLTKEKHQLLKEGEDTTEIDEQKRELRDQIANLDLKFDIKQVDKLNIVNNSDLDKINQFKPTLQKLYSLEKKNRELEG</sequence>
<gene>
    <name evidence="2" type="ordered locus">Halha_2236</name>
</gene>
<accession>L0K9X0</accession>
<dbReference type="STRING" id="748449.Halha_2236"/>
<organism evidence="2 3">
    <name type="scientific">Halobacteroides halobius (strain ATCC 35273 / DSM 5150 / MD-1)</name>
    <dbReference type="NCBI Taxonomy" id="748449"/>
    <lineage>
        <taxon>Bacteria</taxon>
        <taxon>Bacillati</taxon>
        <taxon>Bacillota</taxon>
        <taxon>Clostridia</taxon>
        <taxon>Halanaerobiales</taxon>
        <taxon>Halobacteroidaceae</taxon>
        <taxon>Halobacteroides</taxon>
    </lineage>
</organism>
<evidence type="ECO:0000313" key="3">
    <source>
        <dbReference type="Proteomes" id="UP000010880"/>
    </source>
</evidence>
<dbReference type="KEGG" id="hhl:Halha_2236"/>
<name>L0K9X0_HALHC</name>
<feature type="coiled-coil region" evidence="1">
    <location>
        <begin position="6"/>
        <end position="56"/>
    </location>
</feature>
<reference evidence="3" key="1">
    <citation type="submission" date="2012-02" db="EMBL/GenBank/DDBJ databases">
        <title>The complete genome of Halobacteroides halobius DSM 5150.</title>
        <authorList>
            <person name="Lucas S."/>
            <person name="Copeland A."/>
            <person name="Lapidus A."/>
            <person name="Glavina del Rio T."/>
            <person name="Dalin E."/>
            <person name="Tice H."/>
            <person name="Bruce D."/>
            <person name="Goodwin L."/>
            <person name="Pitluck S."/>
            <person name="Peters L."/>
            <person name="Mikhailova N."/>
            <person name="Gu W."/>
            <person name="Kyrpides N."/>
            <person name="Mavromatis K."/>
            <person name="Ivanova N."/>
            <person name="Brettin T."/>
            <person name="Detter J.C."/>
            <person name="Han C."/>
            <person name="Larimer F."/>
            <person name="Land M."/>
            <person name="Hauser L."/>
            <person name="Markowitz V."/>
            <person name="Cheng J.-F."/>
            <person name="Hugenholtz P."/>
            <person name="Woyke T."/>
            <person name="Wu D."/>
            <person name="Tindall B."/>
            <person name="Pomrenke H."/>
            <person name="Brambilla E."/>
            <person name="Klenk H.-P."/>
            <person name="Eisen J.A."/>
        </authorList>
    </citation>
    <scope>NUCLEOTIDE SEQUENCE [LARGE SCALE GENOMIC DNA]</scope>
    <source>
        <strain evidence="3">ATCC 35273 / DSM 5150 / MD-1</strain>
    </source>
</reference>
<dbReference type="AlphaFoldDB" id="L0K9X0"/>
<evidence type="ECO:0000256" key="1">
    <source>
        <dbReference type="SAM" id="Coils"/>
    </source>
</evidence>